<sequence length="267" mass="29053">MTKANLSINNKLAIVTGASSGIGKELAIYLAKNGWNVAINYAGNAAGAAEVVNEIEKLGQKGFSKRCDVGMSVDVNEFVAAIEQEFNQAPSLLVNNAGCQTWSPFLQLKEDDWDKVIRTNLKGCFLLTQTVAKLMVKHNEMGSIINIGSGCNKVPFPNLVDYTASKGGIEMLTRSSAIELGQYNIRVNCVAPGAIEIERTRLEDPDYAKTWAKAAPISRVGNPEDIYNAVEFFASEKSSFVTGQTLWVDGGVFTSPNWPEVYRDSDD</sequence>
<dbReference type="InterPro" id="IPR036291">
    <property type="entry name" value="NAD(P)-bd_dom_sf"/>
</dbReference>
<dbReference type="PRINTS" id="PR00081">
    <property type="entry name" value="GDHRDH"/>
</dbReference>
<dbReference type="Proteomes" id="UP001301442">
    <property type="component" value="Chromosome"/>
</dbReference>
<dbReference type="SUPFAM" id="SSF51735">
    <property type="entry name" value="NAD(P)-binding Rossmann-fold domains"/>
    <property type="match status" value="1"/>
</dbReference>
<dbReference type="Gene3D" id="3.40.50.720">
    <property type="entry name" value="NAD(P)-binding Rossmann-like Domain"/>
    <property type="match status" value="1"/>
</dbReference>
<dbReference type="PRINTS" id="PR00080">
    <property type="entry name" value="SDRFAMILY"/>
</dbReference>
<dbReference type="InterPro" id="IPR002347">
    <property type="entry name" value="SDR_fam"/>
</dbReference>
<proteinExistence type="inferred from homology"/>
<evidence type="ECO:0000313" key="3">
    <source>
        <dbReference type="EMBL" id="WOH36140.1"/>
    </source>
</evidence>
<evidence type="ECO:0000313" key="4">
    <source>
        <dbReference type="Proteomes" id="UP001301442"/>
    </source>
</evidence>
<comment type="similarity">
    <text evidence="1">Belongs to the short-chain dehydrogenases/reductases (SDR) family.</text>
</comment>
<organism evidence="3 4">
    <name type="scientific">Thalassotalea fonticola</name>
    <dbReference type="NCBI Taxonomy" id="3065649"/>
    <lineage>
        <taxon>Bacteria</taxon>
        <taxon>Pseudomonadati</taxon>
        <taxon>Pseudomonadota</taxon>
        <taxon>Gammaproteobacteria</taxon>
        <taxon>Alteromonadales</taxon>
        <taxon>Colwelliaceae</taxon>
        <taxon>Thalassotalea</taxon>
    </lineage>
</organism>
<dbReference type="RefSeq" id="WP_348394954.1">
    <property type="nucleotide sequence ID" value="NZ_CP136600.1"/>
</dbReference>
<reference evidence="3 4" key="1">
    <citation type="submission" date="2023-09" db="EMBL/GenBank/DDBJ databases">
        <authorList>
            <person name="Qi X."/>
        </authorList>
    </citation>
    <scope>NUCLEOTIDE SEQUENCE [LARGE SCALE GENOMIC DNA]</scope>
    <source>
        <strain evidence="3 4">S1-1</strain>
    </source>
</reference>
<evidence type="ECO:0000256" key="2">
    <source>
        <dbReference type="ARBA" id="ARBA00023002"/>
    </source>
</evidence>
<dbReference type="PANTHER" id="PTHR42760:SF133">
    <property type="entry name" value="3-OXOACYL-[ACYL-CARRIER-PROTEIN] REDUCTASE"/>
    <property type="match status" value="1"/>
</dbReference>
<dbReference type="PANTHER" id="PTHR42760">
    <property type="entry name" value="SHORT-CHAIN DEHYDROGENASES/REDUCTASES FAMILY MEMBER"/>
    <property type="match status" value="1"/>
</dbReference>
<evidence type="ECO:0000256" key="1">
    <source>
        <dbReference type="ARBA" id="ARBA00006484"/>
    </source>
</evidence>
<name>A0ABZ0GKR9_9GAMM</name>
<dbReference type="EMBL" id="CP136600">
    <property type="protein sequence ID" value="WOH36140.1"/>
    <property type="molecule type" value="Genomic_DNA"/>
</dbReference>
<protein>
    <submittedName>
        <fullName evidence="3">SDR family NAD(P)-dependent oxidoreductase</fullName>
    </submittedName>
</protein>
<gene>
    <name evidence="3" type="ORF">RI844_12250</name>
</gene>
<accession>A0ABZ0GKR9</accession>
<keyword evidence="4" id="KW-1185">Reference proteome</keyword>
<keyword evidence="2" id="KW-0560">Oxidoreductase</keyword>
<dbReference type="Pfam" id="PF13561">
    <property type="entry name" value="adh_short_C2"/>
    <property type="match status" value="1"/>
</dbReference>